<proteinExistence type="predicted"/>
<dbReference type="EMBL" id="AVOT02004876">
    <property type="protein sequence ID" value="MBW0477630.1"/>
    <property type="molecule type" value="Genomic_DNA"/>
</dbReference>
<reference evidence="2" key="1">
    <citation type="submission" date="2021-03" db="EMBL/GenBank/DDBJ databases">
        <title>Draft genome sequence of rust myrtle Austropuccinia psidii MF-1, a brazilian biotype.</title>
        <authorList>
            <person name="Quecine M.C."/>
            <person name="Pachon D.M.R."/>
            <person name="Bonatelli M.L."/>
            <person name="Correr F.H."/>
            <person name="Franceschini L.M."/>
            <person name="Leite T.F."/>
            <person name="Margarido G.R.A."/>
            <person name="Almeida C.A."/>
            <person name="Ferrarezi J.A."/>
            <person name="Labate C.A."/>
        </authorList>
    </citation>
    <scope>NUCLEOTIDE SEQUENCE</scope>
    <source>
        <strain evidence="2">MF-1</strain>
    </source>
</reference>
<name>A0A9Q3C7L5_9BASI</name>
<evidence type="ECO:0000313" key="3">
    <source>
        <dbReference type="Proteomes" id="UP000765509"/>
    </source>
</evidence>
<organism evidence="2 3">
    <name type="scientific">Austropuccinia psidii MF-1</name>
    <dbReference type="NCBI Taxonomy" id="1389203"/>
    <lineage>
        <taxon>Eukaryota</taxon>
        <taxon>Fungi</taxon>
        <taxon>Dikarya</taxon>
        <taxon>Basidiomycota</taxon>
        <taxon>Pucciniomycotina</taxon>
        <taxon>Pucciniomycetes</taxon>
        <taxon>Pucciniales</taxon>
        <taxon>Sphaerophragmiaceae</taxon>
        <taxon>Austropuccinia</taxon>
    </lineage>
</organism>
<feature type="compositionally biased region" description="Polar residues" evidence="1">
    <location>
        <begin position="104"/>
        <end position="126"/>
    </location>
</feature>
<protein>
    <submittedName>
        <fullName evidence="2">Uncharacterized protein</fullName>
    </submittedName>
</protein>
<feature type="region of interest" description="Disordered" evidence="1">
    <location>
        <begin position="95"/>
        <end position="147"/>
    </location>
</feature>
<gene>
    <name evidence="2" type="ORF">O181_017345</name>
</gene>
<accession>A0A9Q3C7L5</accession>
<keyword evidence="3" id="KW-1185">Reference proteome</keyword>
<sequence length="147" mass="16693">MSPVYLRSHVFPRSHPEGIQRLFIIRRSGSGHHNGLQYTEGNNTNASIHLPIQKEPQTRALKGYESSSSAPPTPQRFIPMENRQNEAKLSLTLGRTWSKLPEDMSQSNTLQRPYSYHQRLNSQKAVQTCGGKGSQDKGESSHYPRHR</sequence>
<evidence type="ECO:0000313" key="2">
    <source>
        <dbReference type="EMBL" id="MBW0477630.1"/>
    </source>
</evidence>
<feature type="compositionally biased region" description="Basic and acidic residues" evidence="1">
    <location>
        <begin position="134"/>
        <end position="147"/>
    </location>
</feature>
<dbReference type="AlphaFoldDB" id="A0A9Q3C7L5"/>
<evidence type="ECO:0000256" key="1">
    <source>
        <dbReference type="SAM" id="MobiDB-lite"/>
    </source>
</evidence>
<comment type="caution">
    <text evidence="2">The sequence shown here is derived from an EMBL/GenBank/DDBJ whole genome shotgun (WGS) entry which is preliminary data.</text>
</comment>
<feature type="region of interest" description="Disordered" evidence="1">
    <location>
        <begin position="59"/>
        <end position="82"/>
    </location>
</feature>
<dbReference type="Proteomes" id="UP000765509">
    <property type="component" value="Unassembled WGS sequence"/>
</dbReference>